<dbReference type="InterPro" id="IPR050363">
    <property type="entry name" value="MIP/Aquaporin"/>
</dbReference>
<dbReference type="InterPro" id="IPR022357">
    <property type="entry name" value="MIP_CS"/>
</dbReference>
<dbReference type="PRINTS" id="PR02019">
    <property type="entry name" value="AQUAPORIN7"/>
</dbReference>
<reference evidence="10 11" key="1">
    <citation type="journal article" date="2024" name="Commun. Biol.">
        <title>Comparative genomic analysis of thermophilic fungi reveals convergent evolutionary adaptations and gene losses.</title>
        <authorList>
            <person name="Steindorff A.S."/>
            <person name="Aguilar-Pontes M.V."/>
            <person name="Robinson A.J."/>
            <person name="Andreopoulos B."/>
            <person name="LaButti K."/>
            <person name="Kuo A."/>
            <person name="Mondo S."/>
            <person name="Riley R."/>
            <person name="Otillar R."/>
            <person name="Haridas S."/>
            <person name="Lipzen A."/>
            <person name="Grimwood J."/>
            <person name="Schmutz J."/>
            <person name="Clum A."/>
            <person name="Reid I.D."/>
            <person name="Moisan M.C."/>
            <person name="Butler G."/>
            <person name="Nguyen T.T.M."/>
            <person name="Dewar K."/>
            <person name="Conant G."/>
            <person name="Drula E."/>
            <person name="Henrissat B."/>
            <person name="Hansel C."/>
            <person name="Singer S."/>
            <person name="Hutchinson M.I."/>
            <person name="de Vries R.P."/>
            <person name="Natvig D.O."/>
            <person name="Powell A.J."/>
            <person name="Tsang A."/>
            <person name="Grigoriev I.V."/>
        </authorList>
    </citation>
    <scope>NUCLEOTIDE SEQUENCE [LARGE SCALE GENOMIC DNA]</scope>
    <source>
        <strain evidence="10 11">ATCC 24622</strain>
    </source>
</reference>
<name>A0ABR3WL41_9PEZI</name>
<dbReference type="CDD" id="cd00333">
    <property type="entry name" value="MIP"/>
    <property type="match status" value="1"/>
</dbReference>
<evidence type="ECO:0000256" key="2">
    <source>
        <dbReference type="ARBA" id="ARBA00006175"/>
    </source>
</evidence>
<keyword evidence="5 9" id="KW-1133">Transmembrane helix</keyword>
<feature type="compositionally biased region" description="Polar residues" evidence="8">
    <location>
        <begin position="38"/>
        <end position="49"/>
    </location>
</feature>
<evidence type="ECO:0000313" key="10">
    <source>
        <dbReference type="EMBL" id="KAL1864283.1"/>
    </source>
</evidence>
<evidence type="ECO:0000256" key="9">
    <source>
        <dbReference type="SAM" id="Phobius"/>
    </source>
</evidence>
<feature type="transmembrane region" description="Helical" evidence="9">
    <location>
        <begin position="226"/>
        <end position="245"/>
    </location>
</feature>
<dbReference type="PRINTS" id="PR00783">
    <property type="entry name" value="MINTRINSICP"/>
</dbReference>
<keyword evidence="3 7" id="KW-0813">Transport</keyword>
<dbReference type="PANTHER" id="PTHR43829:SF9">
    <property type="entry name" value="AQUAPORIN-9"/>
    <property type="match status" value="1"/>
</dbReference>
<protein>
    <submittedName>
        <fullName evidence="10">Uncharacterized protein</fullName>
    </submittedName>
</protein>
<feature type="transmembrane region" description="Helical" evidence="9">
    <location>
        <begin position="303"/>
        <end position="326"/>
    </location>
</feature>
<dbReference type="NCBIfam" id="TIGR00861">
    <property type="entry name" value="MIP"/>
    <property type="match status" value="1"/>
</dbReference>
<evidence type="ECO:0000256" key="5">
    <source>
        <dbReference type="ARBA" id="ARBA00022989"/>
    </source>
</evidence>
<feature type="compositionally biased region" description="Basic and acidic residues" evidence="8">
    <location>
        <begin position="18"/>
        <end position="35"/>
    </location>
</feature>
<comment type="caution">
    <text evidence="10">The sequence shown here is derived from an EMBL/GenBank/DDBJ whole genome shotgun (WGS) entry which is preliminary data.</text>
</comment>
<dbReference type="Gene3D" id="1.20.1080.10">
    <property type="entry name" value="Glycerol uptake facilitator protein"/>
    <property type="match status" value="1"/>
</dbReference>
<comment type="subcellular location">
    <subcellularLocation>
        <location evidence="1">Membrane</location>
        <topology evidence="1">Multi-pass membrane protein</topology>
    </subcellularLocation>
</comment>
<sequence length="367" mass="41200">MPSSAEPAPPFSYQSEPARPESDGFQSQDRDHKGDSYPPSSRPDSNLFQSHHHHEHKGELASPPSRQFPVPYSEEQYFRWPYYRSLFQDAFSEFFGVMILVVFGDGAGAQVTLSDKQKGDYQSIAWGWAIGVTLGFYVARKSGGHVNPAITLANCVYRRFPWRRFPVYLVAQFLGGMVGAAIVYGNYRSAIDHFEGGRGIRTVTGDTATASIFATYPQPFMTRTGMFFSEFINSAILQFVIFALLDNGMGEFFPLALFLLIFGIGAAWGYETGYAINLARDFGPRLVSYMIGYGPQVWSAGGYYFWIPIVAPFCGTLFGGFLYDVFLYTGRESPMNTAYMGFTRFLKPRRSVWSNTYANERERGSNA</sequence>
<evidence type="ECO:0000256" key="8">
    <source>
        <dbReference type="SAM" id="MobiDB-lite"/>
    </source>
</evidence>
<accession>A0ABR3WL41</accession>
<evidence type="ECO:0000256" key="4">
    <source>
        <dbReference type="ARBA" id="ARBA00022692"/>
    </source>
</evidence>
<dbReference type="Pfam" id="PF00230">
    <property type="entry name" value="MIP"/>
    <property type="match status" value="1"/>
</dbReference>
<feature type="region of interest" description="Disordered" evidence="8">
    <location>
        <begin position="1"/>
        <end position="67"/>
    </location>
</feature>
<dbReference type="InterPro" id="IPR023271">
    <property type="entry name" value="Aquaporin-like"/>
</dbReference>
<dbReference type="PANTHER" id="PTHR43829">
    <property type="entry name" value="AQUAPORIN OR AQUAGLYCEROPORIN RELATED"/>
    <property type="match status" value="1"/>
</dbReference>
<dbReference type="SUPFAM" id="SSF81338">
    <property type="entry name" value="Aquaporin-like"/>
    <property type="match status" value="1"/>
</dbReference>
<organism evidence="10 11">
    <name type="scientific">Phialemonium thermophilum</name>
    <dbReference type="NCBI Taxonomy" id="223376"/>
    <lineage>
        <taxon>Eukaryota</taxon>
        <taxon>Fungi</taxon>
        <taxon>Dikarya</taxon>
        <taxon>Ascomycota</taxon>
        <taxon>Pezizomycotina</taxon>
        <taxon>Sordariomycetes</taxon>
        <taxon>Sordariomycetidae</taxon>
        <taxon>Cephalothecales</taxon>
        <taxon>Cephalothecaceae</taxon>
        <taxon>Phialemonium</taxon>
    </lineage>
</organism>
<dbReference type="InterPro" id="IPR000425">
    <property type="entry name" value="MIP"/>
</dbReference>
<feature type="transmembrane region" description="Helical" evidence="9">
    <location>
        <begin position="167"/>
        <end position="187"/>
    </location>
</feature>
<evidence type="ECO:0000256" key="6">
    <source>
        <dbReference type="ARBA" id="ARBA00023136"/>
    </source>
</evidence>
<evidence type="ECO:0000256" key="3">
    <source>
        <dbReference type="ARBA" id="ARBA00022448"/>
    </source>
</evidence>
<feature type="transmembrane region" description="Helical" evidence="9">
    <location>
        <begin position="86"/>
        <end position="103"/>
    </location>
</feature>
<keyword evidence="11" id="KW-1185">Reference proteome</keyword>
<feature type="transmembrane region" description="Helical" evidence="9">
    <location>
        <begin position="123"/>
        <end position="139"/>
    </location>
</feature>
<comment type="similarity">
    <text evidence="2 7">Belongs to the MIP/aquaporin (TC 1.A.8) family.</text>
</comment>
<keyword evidence="6 9" id="KW-0472">Membrane</keyword>
<evidence type="ECO:0000313" key="11">
    <source>
        <dbReference type="Proteomes" id="UP001586593"/>
    </source>
</evidence>
<dbReference type="Proteomes" id="UP001586593">
    <property type="component" value="Unassembled WGS sequence"/>
</dbReference>
<proteinExistence type="inferred from homology"/>
<dbReference type="PROSITE" id="PS00221">
    <property type="entry name" value="MIP"/>
    <property type="match status" value="1"/>
</dbReference>
<evidence type="ECO:0000256" key="7">
    <source>
        <dbReference type="RuleBase" id="RU000477"/>
    </source>
</evidence>
<gene>
    <name evidence="10" type="ORF">VTK73DRAFT_5993</name>
</gene>
<keyword evidence="4 7" id="KW-0812">Transmembrane</keyword>
<evidence type="ECO:0000256" key="1">
    <source>
        <dbReference type="ARBA" id="ARBA00004141"/>
    </source>
</evidence>
<feature type="transmembrane region" description="Helical" evidence="9">
    <location>
        <begin position="252"/>
        <end position="270"/>
    </location>
</feature>
<dbReference type="EMBL" id="JAZHXJ010000337">
    <property type="protein sequence ID" value="KAL1864283.1"/>
    <property type="molecule type" value="Genomic_DNA"/>
</dbReference>